<feature type="transmembrane region" description="Helical" evidence="12">
    <location>
        <begin position="214"/>
        <end position="234"/>
    </location>
</feature>
<evidence type="ECO:0000256" key="11">
    <source>
        <dbReference type="PROSITE-ProRule" id="PRU00421"/>
    </source>
</evidence>
<evidence type="ECO:0000256" key="9">
    <source>
        <dbReference type="ARBA" id="ARBA00022989"/>
    </source>
</evidence>
<dbReference type="InterPro" id="IPR036878">
    <property type="entry name" value="Glu_permease_IIB"/>
</dbReference>
<evidence type="ECO:0000256" key="1">
    <source>
        <dbReference type="ARBA" id="ARBA00004651"/>
    </source>
</evidence>
<evidence type="ECO:0000259" key="15">
    <source>
        <dbReference type="PROSITE" id="PS51103"/>
    </source>
</evidence>
<dbReference type="InterPro" id="IPR050558">
    <property type="entry name" value="PTS_Sugar-Specific_Components"/>
</dbReference>
<dbReference type="InterPro" id="IPR003352">
    <property type="entry name" value="PTS_EIIC"/>
</dbReference>
<dbReference type="NCBIfam" id="TIGR01995">
    <property type="entry name" value="PTS-II-ABC-beta"/>
    <property type="match status" value="1"/>
</dbReference>
<evidence type="ECO:0000256" key="10">
    <source>
        <dbReference type="ARBA" id="ARBA00023136"/>
    </source>
</evidence>
<evidence type="ECO:0000256" key="7">
    <source>
        <dbReference type="ARBA" id="ARBA00022692"/>
    </source>
</evidence>
<dbReference type="PROSITE" id="PS51103">
    <property type="entry name" value="PTS_EIIC_TYPE_1"/>
    <property type="match status" value="1"/>
</dbReference>
<dbReference type="Pfam" id="PF00358">
    <property type="entry name" value="PTS_EIIA_1"/>
    <property type="match status" value="1"/>
</dbReference>
<feature type="domain" description="PTS EIIB type-1" evidence="14">
    <location>
        <begin position="5"/>
        <end position="87"/>
    </location>
</feature>
<dbReference type="Gene3D" id="2.70.70.10">
    <property type="entry name" value="Glucose Permease (Domain IIA)"/>
    <property type="match status" value="1"/>
</dbReference>
<evidence type="ECO:0000256" key="8">
    <source>
        <dbReference type="ARBA" id="ARBA00022777"/>
    </source>
</evidence>
<evidence type="ECO:0000256" key="12">
    <source>
        <dbReference type="SAM" id="Phobius"/>
    </source>
</evidence>
<feature type="transmembrane region" description="Helical" evidence="12">
    <location>
        <begin position="387"/>
        <end position="405"/>
    </location>
</feature>
<feature type="transmembrane region" description="Helical" evidence="12">
    <location>
        <begin position="273"/>
        <end position="292"/>
    </location>
</feature>
<evidence type="ECO:0000313" key="17">
    <source>
        <dbReference type="Proteomes" id="UP000664632"/>
    </source>
</evidence>
<feature type="transmembrane region" description="Helical" evidence="12">
    <location>
        <begin position="432"/>
        <end position="454"/>
    </location>
</feature>
<dbReference type="InterPro" id="IPR001996">
    <property type="entry name" value="PTS_IIB_1"/>
</dbReference>
<evidence type="ECO:0000256" key="4">
    <source>
        <dbReference type="ARBA" id="ARBA00022597"/>
    </source>
</evidence>
<feature type="transmembrane region" description="Helical" evidence="12">
    <location>
        <begin position="330"/>
        <end position="350"/>
    </location>
</feature>
<dbReference type="PROSITE" id="PS51098">
    <property type="entry name" value="PTS_EIIB_TYPE_1"/>
    <property type="match status" value="1"/>
</dbReference>
<dbReference type="PANTHER" id="PTHR30175:SF1">
    <property type="entry name" value="PTS SYSTEM ARBUTIN-, CELLOBIOSE-, AND SALICIN-SPECIFIC EIIBC COMPONENT-RELATED"/>
    <property type="match status" value="1"/>
</dbReference>
<dbReference type="PANTHER" id="PTHR30175">
    <property type="entry name" value="PHOSPHOTRANSFERASE SYSTEM TRANSPORT PROTEIN"/>
    <property type="match status" value="1"/>
</dbReference>
<dbReference type="Pfam" id="PF02378">
    <property type="entry name" value="PTS_EIIC"/>
    <property type="match status" value="1"/>
</dbReference>
<evidence type="ECO:0000256" key="2">
    <source>
        <dbReference type="ARBA" id="ARBA00022448"/>
    </source>
</evidence>
<proteinExistence type="predicted"/>
<keyword evidence="3" id="KW-1003">Cell membrane</keyword>
<dbReference type="PROSITE" id="PS01035">
    <property type="entry name" value="PTS_EIIB_TYPE_1_CYS"/>
    <property type="match status" value="1"/>
</dbReference>
<dbReference type="PROSITE" id="PS00371">
    <property type="entry name" value="PTS_EIIA_TYPE_1_HIS"/>
    <property type="match status" value="1"/>
</dbReference>
<keyword evidence="2" id="KW-0813">Transport</keyword>
<accession>A0ABS3GWH9</accession>
<dbReference type="InterPro" id="IPR001127">
    <property type="entry name" value="PTS_EIIA_1_perm"/>
</dbReference>
<keyword evidence="6" id="KW-0598">Phosphotransferase system</keyword>
<feature type="domain" description="PTS EIIA type-1" evidence="13">
    <location>
        <begin position="495"/>
        <end position="599"/>
    </location>
</feature>
<protein>
    <submittedName>
        <fullName evidence="16">PTS glucose transporter subunit IIA</fullName>
    </submittedName>
</protein>
<feature type="transmembrane region" description="Helical" evidence="12">
    <location>
        <begin position="142"/>
        <end position="162"/>
    </location>
</feature>
<dbReference type="Proteomes" id="UP000664632">
    <property type="component" value="Unassembled WGS sequence"/>
</dbReference>
<keyword evidence="4 16" id="KW-0762">Sugar transport</keyword>
<feature type="active site" description="Phosphocysteine intermediate; for EIIB activity" evidence="11">
    <location>
        <position position="27"/>
    </location>
</feature>
<sequence length="626" mass="66750">MAKYTELASTLVELIGGKKNVTAAWHCVTRLRFNVKDDSKIRIDAIKNTKGVMGAQFSGDQFQIIIGNDVSNVFDEVEEQLGTLSGEAGDGKGKNGNIVNQLMDTISGIFTPALPALVGTGLLKGVLALCTAFNWLQLESTGYQVLNIIADCAFYFLPFILAVSSAKKFKTNEYLALCIAGSLLYPSMTAGAAALMAGETVNQLSLFGILPIPYLTYSSSVIPIILATYLLKYVYDFVKKWMPATLTTMFTPMLTLLIVIPVTLIVLGPIGTYIGGALASVITWLFNSAGFIGGAIIGAFYPLLVMTGMHWAISPIMIDTFAKFGFDNTLMPAMLAATFAMAGATFGVFLKTKNKDMKQLSLSAGMSAILGITEPALYGVVLKLKRPLYAAIVSGGIVGIFFNLFNVKTFGMAMPGLIAIPGYVDASNGQNIIITIVGSLAAFLIAAGLTWVLGFTEETEDTSQSKTEGSVASGKQLNISSPVSGELVPIETVSDATFSEQIMGYTVAINPNSNKIKSPVEGEVIMIAETKHAIGLKSVDGLEILLHLGIDTVELQGKGFEPQVKVGDHVSVGDSIMSMDIKFIKESGYDPVVLTIITNSNDYLKVLPIHSEDAINFSDELSVVVS</sequence>
<dbReference type="PROSITE" id="PS51093">
    <property type="entry name" value="PTS_EIIA_TYPE_1"/>
    <property type="match status" value="1"/>
</dbReference>
<keyword evidence="7 12" id="KW-0812">Transmembrane</keyword>
<dbReference type="InterPro" id="IPR011055">
    <property type="entry name" value="Dup_hybrid_motif"/>
</dbReference>
<dbReference type="SUPFAM" id="SSF51261">
    <property type="entry name" value="Duplicated hybrid motif"/>
    <property type="match status" value="1"/>
</dbReference>
<evidence type="ECO:0000259" key="13">
    <source>
        <dbReference type="PROSITE" id="PS51093"/>
    </source>
</evidence>
<dbReference type="InterPro" id="IPR011297">
    <property type="entry name" value="PTS_IIABC_b_glu"/>
</dbReference>
<keyword evidence="17" id="KW-1185">Reference proteome</keyword>
<evidence type="ECO:0000313" key="16">
    <source>
        <dbReference type="EMBL" id="MBO0439624.1"/>
    </source>
</evidence>
<dbReference type="SUPFAM" id="SSF55604">
    <property type="entry name" value="Glucose permease domain IIB"/>
    <property type="match status" value="1"/>
</dbReference>
<dbReference type="EMBL" id="JAFLWD010000009">
    <property type="protein sequence ID" value="MBO0439624.1"/>
    <property type="molecule type" value="Genomic_DNA"/>
</dbReference>
<keyword evidence="9 12" id="KW-1133">Transmembrane helix</keyword>
<dbReference type="Gene3D" id="3.30.1360.60">
    <property type="entry name" value="Glucose permease domain IIB"/>
    <property type="match status" value="1"/>
</dbReference>
<dbReference type="InterPro" id="IPR018113">
    <property type="entry name" value="PTrfase_EIIB_Cys"/>
</dbReference>
<feature type="transmembrane region" description="Helical" evidence="12">
    <location>
        <begin position="299"/>
        <end position="318"/>
    </location>
</feature>
<comment type="subcellular location">
    <subcellularLocation>
        <location evidence="1">Cell membrane</location>
        <topology evidence="1">Multi-pass membrane protein</topology>
    </subcellularLocation>
</comment>
<organism evidence="16 17">
    <name type="scientific">Candidatus Enterococcus ikei</name>
    <dbReference type="NCBI Taxonomy" id="2815326"/>
    <lineage>
        <taxon>Bacteria</taxon>
        <taxon>Bacillati</taxon>
        <taxon>Bacillota</taxon>
        <taxon>Bacilli</taxon>
        <taxon>Lactobacillales</taxon>
        <taxon>Enterococcaceae</taxon>
        <taxon>Enterococcus</taxon>
    </lineage>
</organism>
<keyword evidence="10 12" id="KW-0472">Membrane</keyword>
<keyword evidence="5" id="KW-0808">Transferase</keyword>
<dbReference type="NCBIfam" id="TIGR00830">
    <property type="entry name" value="PTBA"/>
    <property type="match status" value="1"/>
</dbReference>
<dbReference type="InterPro" id="IPR013013">
    <property type="entry name" value="PTS_EIIC_1"/>
</dbReference>
<evidence type="ECO:0000256" key="3">
    <source>
        <dbReference type="ARBA" id="ARBA00022475"/>
    </source>
</evidence>
<evidence type="ECO:0000256" key="5">
    <source>
        <dbReference type="ARBA" id="ARBA00022679"/>
    </source>
</evidence>
<gene>
    <name evidence="16" type="ORF">JZO69_04590</name>
</gene>
<name>A0ABS3GWH9_9ENTE</name>
<comment type="caution">
    <text evidence="16">The sequence shown here is derived from an EMBL/GenBank/DDBJ whole genome shotgun (WGS) entry which is preliminary data.</text>
</comment>
<dbReference type="RefSeq" id="WP_207111711.1">
    <property type="nucleotide sequence ID" value="NZ_JAFLWD010000009.1"/>
</dbReference>
<dbReference type="CDD" id="cd00212">
    <property type="entry name" value="PTS_IIB_glc"/>
    <property type="match status" value="1"/>
</dbReference>
<feature type="domain" description="PTS EIIC type-1" evidence="15">
    <location>
        <begin position="104"/>
        <end position="469"/>
    </location>
</feature>
<evidence type="ECO:0000256" key="6">
    <source>
        <dbReference type="ARBA" id="ARBA00022683"/>
    </source>
</evidence>
<feature type="transmembrane region" description="Helical" evidence="12">
    <location>
        <begin position="113"/>
        <end position="136"/>
    </location>
</feature>
<feature type="transmembrane region" description="Helical" evidence="12">
    <location>
        <begin position="174"/>
        <end position="194"/>
    </location>
</feature>
<evidence type="ECO:0000259" key="14">
    <source>
        <dbReference type="PROSITE" id="PS51098"/>
    </source>
</evidence>
<keyword evidence="8" id="KW-0418">Kinase</keyword>
<dbReference type="Pfam" id="PF00367">
    <property type="entry name" value="PTS_EIIB"/>
    <property type="match status" value="1"/>
</dbReference>
<reference evidence="16 17" key="1">
    <citation type="submission" date="2021-03" db="EMBL/GenBank/DDBJ databases">
        <title>Enterococcal diversity collection.</title>
        <authorList>
            <person name="Gilmore M.S."/>
            <person name="Schwartzman J."/>
            <person name="Van Tyne D."/>
            <person name="Martin M."/>
            <person name="Earl A.M."/>
            <person name="Manson A.L."/>
            <person name="Straub T."/>
            <person name="Salamzade R."/>
            <person name="Saavedra J."/>
            <person name="Lebreton F."/>
            <person name="Prichula J."/>
            <person name="Schaufler K."/>
            <person name="Gaca A."/>
            <person name="Sgardioli B."/>
            <person name="Wagenaar J."/>
            <person name="Strong T."/>
        </authorList>
    </citation>
    <scope>NUCLEOTIDE SEQUENCE [LARGE SCALE GENOMIC DNA]</scope>
    <source>
        <strain evidence="16 17">DIV0869a</strain>
    </source>
</reference>
<feature type="transmembrane region" description="Helical" evidence="12">
    <location>
        <begin position="246"/>
        <end position="267"/>
    </location>
</feature>